<feature type="transmembrane region" description="Helical" evidence="2">
    <location>
        <begin position="41"/>
        <end position="58"/>
    </location>
</feature>
<name>A0A562VGN4_9ACTN</name>
<feature type="region of interest" description="Disordered" evidence="1">
    <location>
        <begin position="90"/>
        <end position="133"/>
    </location>
</feature>
<organism evidence="3 4">
    <name type="scientific">Stackebrandtia albiflava</name>
    <dbReference type="NCBI Taxonomy" id="406432"/>
    <lineage>
        <taxon>Bacteria</taxon>
        <taxon>Bacillati</taxon>
        <taxon>Actinomycetota</taxon>
        <taxon>Actinomycetes</taxon>
        <taxon>Glycomycetales</taxon>
        <taxon>Glycomycetaceae</taxon>
        <taxon>Stackebrandtia</taxon>
    </lineage>
</organism>
<keyword evidence="2" id="KW-1133">Transmembrane helix</keyword>
<dbReference type="Pfam" id="PF11239">
    <property type="entry name" value="DUF3040"/>
    <property type="match status" value="1"/>
</dbReference>
<comment type="caution">
    <text evidence="3">The sequence shown here is derived from an EMBL/GenBank/DDBJ whole genome shotgun (WGS) entry which is preliminary data.</text>
</comment>
<evidence type="ECO:0000313" key="3">
    <source>
        <dbReference type="EMBL" id="TWJ17086.1"/>
    </source>
</evidence>
<sequence>MPLSEHEQRVFDEIERSLADDPKFASAVRAHDPRHRGRRRMILAGLIALAGIALLVVGLLTEQWVSFVGAVVMFAAMAFALTQRKAGSGELRAVDGKATRRTGRPGRRPAGGGNGLGDRLEERWRRRRDTGWQ</sequence>
<reference evidence="3 4" key="1">
    <citation type="journal article" date="2013" name="Stand. Genomic Sci.">
        <title>Genomic Encyclopedia of Type Strains, Phase I: The one thousand microbial genomes (KMG-I) project.</title>
        <authorList>
            <person name="Kyrpides N.C."/>
            <person name="Woyke T."/>
            <person name="Eisen J.A."/>
            <person name="Garrity G."/>
            <person name="Lilburn T.G."/>
            <person name="Beck B.J."/>
            <person name="Whitman W.B."/>
            <person name="Hugenholtz P."/>
            <person name="Klenk H.P."/>
        </authorList>
    </citation>
    <scope>NUCLEOTIDE SEQUENCE [LARGE SCALE GENOMIC DNA]</scope>
    <source>
        <strain evidence="3 4">DSM 45044</strain>
    </source>
</reference>
<accession>A0A562VGN4</accession>
<protein>
    <recommendedName>
        <fullName evidence="5">DUF3040 family protein</fullName>
    </recommendedName>
</protein>
<dbReference type="Proteomes" id="UP000321617">
    <property type="component" value="Unassembled WGS sequence"/>
</dbReference>
<gene>
    <name evidence="3" type="ORF">LX16_0001</name>
</gene>
<evidence type="ECO:0000313" key="4">
    <source>
        <dbReference type="Proteomes" id="UP000321617"/>
    </source>
</evidence>
<keyword evidence="4" id="KW-1185">Reference proteome</keyword>
<keyword evidence="2" id="KW-0812">Transmembrane</keyword>
<evidence type="ECO:0008006" key="5">
    <source>
        <dbReference type="Google" id="ProtNLM"/>
    </source>
</evidence>
<proteinExistence type="predicted"/>
<dbReference type="AlphaFoldDB" id="A0A562VGN4"/>
<dbReference type="EMBL" id="VLLL01000001">
    <property type="protein sequence ID" value="TWJ17086.1"/>
    <property type="molecule type" value="Genomic_DNA"/>
</dbReference>
<dbReference type="InterPro" id="IPR021401">
    <property type="entry name" value="DUF3040"/>
</dbReference>
<dbReference type="RefSeq" id="WP_147131084.1">
    <property type="nucleotide sequence ID" value="NZ_BAABIJ010000009.1"/>
</dbReference>
<evidence type="ECO:0000256" key="1">
    <source>
        <dbReference type="SAM" id="MobiDB-lite"/>
    </source>
</evidence>
<evidence type="ECO:0000256" key="2">
    <source>
        <dbReference type="SAM" id="Phobius"/>
    </source>
</evidence>
<keyword evidence="2" id="KW-0472">Membrane</keyword>
<feature type="transmembrane region" description="Helical" evidence="2">
    <location>
        <begin position="64"/>
        <end position="82"/>
    </location>
</feature>